<protein>
    <submittedName>
        <fullName evidence="1">Uncharacterized protein</fullName>
    </submittedName>
</protein>
<evidence type="ECO:0000313" key="2">
    <source>
        <dbReference type="Proteomes" id="UP001211065"/>
    </source>
</evidence>
<reference evidence="1" key="1">
    <citation type="submission" date="2020-05" db="EMBL/GenBank/DDBJ databases">
        <title>Phylogenomic resolution of chytrid fungi.</title>
        <authorList>
            <person name="Stajich J.E."/>
            <person name="Amses K."/>
            <person name="Simmons R."/>
            <person name="Seto K."/>
            <person name="Myers J."/>
            <person name="Bonds A."/>
            <person name="Quandt C.A."/>
            <person name="Barry K."/>
            <person name="Liu P."/>
            <person name="Grigoriev I."/>
            <person name="Longcore J.E."/>
            <person name="James T.Y."/>
        </authorList>
    </citation>
    <scope>NUCLEOTIDE SEQUENCE</scope>
    <source>
        <strain evidence="1">JEL0476</strain>
    </source>
</reference>
<keyword evidence="2" id="KW-1185">Reference proteome</keyword>
<comment type="caution">
    <text evidence="1">The sequence shown here is derived from an EMBL/GenBank/DDBJ whole genome shotgun (WGS) entry which is preliminary data.</text>
</comment>
<gene>
    <name evidence="1" type="ORF">HK099_000949</name>
</gene>
<dbReference type="Proteomes" id="UP001211065">
    <property type="component" value="Unassembled WGS sequence"/>
</dbReference>
<organism evidence="1 2">
    <name type="scientific">Clydaea vesicula</name>
    <dbReference type="NCBI Taxonomy" id="447962"/>
    <lineage>
        <taxon>Eukaryota</taxon>
        <taxon>Fungi</taxon>
        <taxon>Fungi incertae sedis</taxon>
        <taxon>Chytridiomycota</taxon>
        <taxon>Chytridiomycota incertae sedis</taxon>
        <taxon>Chytridiomycetes</taxon>
        <taxon>Lobulomycetales</taxon>
        <taxon>Lobulomycetaceae</taxon>
        <taxon>Clydaea</taxon>
    </lineage>
</organism>
<evidence type="ECO:0000313" key="1">
    <source>
        <dbReference type="EMBL" id="KAJ3205034.1"/>
    </source>
</evidence>
<sequence>MMKFGDPTTTCILIGDWSVNSQKCHAPTKGKGFRTMFRRAGYAVHLVNEHKTSETCQLNLNGKVVNRLWNRDDLATMNIKSVVMETLQNNEPPTRFRKITPEPVFAGFK</sequence>
<dbReference type="EMBL" id="JADGJW010001241">
    <property type="protein sequence ID" value="KAJ3205034.1"/>
    <property type="molecule type" value="Genomic_DNA"/>
</dbReference>
<accession>A0AAD5XSL0</accession>
<dbReference type="AlphaFoldDB" id="A0AAD5XSL0"/>
<proteinExistence type="predicted"/>
<name>A0AAD5XSL0_9FUNG</name>